<organism evidence="2 3">
    <name type="scientific">Suillus luteus UH-Slu-Lm8-n1</name>
    <dbReference type="NCBI Taxonomy" id="930992"/>
    <lineage>
        <taxon>Eukaryota</taxon>
        <taxon>Fungi</taxon>
        <taxon>Dikarya</taxon>
        <taxon>Basidiomycota</taxon>
        <taxon>Agaricomycotina</taxon>
        <taxon>Agaricomycetes</taxon>
        <taxon>Agaricomycetidae</taxon>
        <taxon>Boletales</taxon>
        <taxon>Suillineae</taxon>
        <taxon>Suillaceae</taxon>
        <taxon>Suillus</taxon>
    </lineage>
</organism>
<dbReference type="Proteomes" id="UP000054485">
    <property type="component" value="Unassembled WGS sequence"/>
</dbReference>
<feature type="compositionally biased region" description="Low complexity" evidence="1">
    <location>
        <begin position="156"/>
        <end position="177"/>
    </location>
</feature>
<feature type="region of interest" description="Disordered" evidence="1">
    <location>
        <begin position="434"/>
        <end position="490"/>
    </location>
</feature>
<dbReference type="EMBL" id="KN835135">
    <property type="protein sequence ID" value="KIK48945.1"/>
    <property type="molecule type" value="Genomic_DNA"/>
</dbReference>
<dbReference type="STRING" id="930992.A0A0D0AFH0"/>
<dbReference type="InterPro" id="IPR011333">
    <property type="entry name" value="SKP1/BTB/POZ_sf"/>
</dbReference>
<protein>
    <submittedName>
        <fullName evidence="2">Unplaced genomic scaffold CY34scaffold_4, whole genome shotgun sequence</fullName>
    </submittedName>
</protein>
<sequence>MIVSRRPQDPPPLPPPISESHTTELALHHFSLSSASVSPPSTSQRGHRPSLSKPMIWLTRNTSSSSNTSPHGVSAAPIRISEPRFDSSLEIFNVKRSGPLGSGAMVVRTPQEALSGTSVLFDDEDNGPQGRSAFEAPSEEAIGSPTLLDNPPPVPSKSSLESSISTIFASTHSSSSSLPAKDTSAPPRPTRPPPPAPIASPAILRPVTKERNSPSLAENLPPVPSLPVNVSATPPQPPFEPILLSPVPSSAIDPSKIIVTIETSSATHRTTLRTLISRPSYLSNYLTSLLPRKSVAASLYSNASDISELPDNSFSAMFHDHLASSGLIPQSTMNIHVFLDRPSAPYAHILSYLRTPLFIPEHPAIIPRAVQLASSSRARLEALLELRDEASYLGLDELFKLCNDEICHRHSTAIHARAGSMSSSASIHSLHTVQEGGEPCEMGRSSSRSSGKSTRVTAPLAIAPRERSQGRGTNRANTPNSRHTAITSWI</sequence>
<dbReference type="SUPFAM" id="SSF54695">
    <property type="entry name" value="POZ domain"/>
    <property type="match status" value="1"/>
</dbReference>
<feature type="region of interest" description="Disordered" evidence="1">
    <location>
        <begin position="1"/>
        <end position="54"/>
    </location>
</feature>
<feature type="compositionally biased region" description="Low complexity" evidence="1">
    <location>
        <begin position="31"/>
        <end position="43"/>
    </location>
</feature>
<feature type="compositionally biased region" description="Pro residues" evidence="1">
    <location>
        <begin position="186"/>
        <end position="198"/>
    </location>
</feature>
<dbReference type="OrthoDB" id="3363734at2759"/>
<evidence type="ECO:0000313" key="3">
    <source>
        <dbReference type="Proteomes" id="UP000054485"/>
    </source>
</evidence>
<keyword evidence="3" id="KW-1185">Reference proteome</keyword>
<dbReference type="InParanoid" id="A0A0D0AFH0"/>
<feature type="compositionally biased region" description="Polar residues" evidence="1">
    <location>
        <begin position="470"/>
        <end position="490"/>
    </location>
</feature>
<dbReference type="Gene3D" id="3.30.710.10">
    <property type="entry name" value="Potassium Channel Kv1.1, Chain A"/>
    <property type="match status" value="1"/>
</dbReference>
<evidence type="ECO:0000313" key="2">
    <source>
        <dbReference type="EMBL" id="KIK48945.1"/>
    </source>
</evidence>
<dbReference type="HOGENOM" id="CLU_548729_0_0_1"/>
<feature type="region of interest" description="Disordered" evidence="1">
    <location>
        <begin position="117"/>
        <end position="232"/>
    </location>
</feature>
<name>A0A0D0AFH0_9AGAM</name>
<proteinExistence type="predicted"/>
<gene>
    <name evidence="2" type="ORF">CY34DRAFT_797741</name>
</gene>
<accession>A0A0D0AFH0</accession>
<evidence type="ECO:0000256" key="1">
    <source>
        <dbReference type="SAM" id="MobiDB-lite"/>
    </source>
</evidence>
<dbReference type="AlphaFoldDB" id="A0A0D0AFH0"/>
<feature type="compositionally biased region" description="Low complexity" evidence="1">
    <location>
        <begin position="443"/>
        <end position="453"/>
    </location>
</feature>
<reference evidence="3" key="2">
    <citation type="submission" date="2015-01" db="EMBL/GenBank/DDBJ databases">
        <title>Evolutionary Origins and Diversification of the Mycorrhizal Mutualists.</title>
        <authorList>
            <consortium name="DOE Joint Genome Institute"/>
            <consortium name="Mycorrhizal Genomics Consortium"/>
            <person name="Kohler A."/>
            <person name="Kuo A."/>
            <person name="Nagy L.G."/>
            <person name="Floudas D."/>
            <person name="Copeland A."/>
            <person name="Barry K.W."/>
            <person name="Cichocki N."/>
            <person name="Veneault-Fourrey C."/>
            <person name="LaButti K."/>
            <person name="Lindquist E.A."/>
            <person name="Lipzen A."/>
            <person name="Lundell T."/>
            <person name="Morin E."/>
            <person name="Murat C."/>
            <person name="Riley R."/>
            <person name="Ohm R."/>
            <person name="Sun H."/>
            <person name="Tunlid A."/>
            <person name="Henrissat B."/>
            <person name="Grigoriev I.V."/>
            <person name="Hibbett D.S."/>
            <person name="Martin F."/>
        </authorList>
    </citation>
    <scope>NUCLEOTIDE SEQUENCE [LARGE SCALE GENOMIC DNA]</scope>
    <source>
        <strain evidence="3">UH-Slu-Lm8-n1</strain>
    </source>
</reference>
<reference evidence="2 3" key="1">
    <citation type="submission" date="2014-04" db="EMBL/GenBank/DDBJ databases">
        <authorList>
            <consortium name="DOE Joint Genome Institute"/>
            <person name="Kuo A."/>
            <person name="Ruytinx J."/>
            <person name="Rineau F."/>
            <person name="Colpaert J."/>
            <person name="Kohler A."/>
            <person name="Nagy L.G."/>
            <person name="Floudas D."/>
            <person name="Copeland A."/>
            <person name="Barry K.W."/>
            <person name="Cichocki N."/>
            <person name="Veneault-Fourrey C."/>
            <person name="LaButti K."/>
            <person name="Lindquist E.A."/>
            <person name="Lipzen A."/>
            <person name="Lundell T."/>
            <person name="Morin E."/>
            <person name="Murat C."/>
            <person name="Sun H."/>
            <person name="Tunlid A."/>
            <person name="Henrissat B."/>
            <person name="Grigoriev I.V."/>
            <person name="Hibbett D.S."/>
            <person name="Martin F."/>
            <person name="Nordberg H.P."/>
            <person name="Cantor M.N."/>
            <person name="Hua S.X."/>
        </authorList>
    </citation>
    <scope>NUCLEOTIDE SEQUENCE [LARGE SCALE GENOMIC DNA]</scope>
    <source>
        <strain evidence="2 3">UH-Slu-Lm8-n1</strain>
    </source>
</reference>